<proteinExistence type="predicted"/>
<keyword evidence="2" id="KW-1185">Reference proteome</keyword>
<evidence type="ECO:0000313" key="1">
    <source>
        <dbReference type="EMBL" id="KAJ7737376.1"/>
    </source>
</evidence>
<dbReference type="EMBL" id="JARKIB010000117">
    <property type="protein sequence ID" value="KAJ7737376.1"/>
    <property type="molecule type" value="Genomic_DNA"/>
</dbReference>
<evidence type="ECO:0000313" key="2">
    <source>
        <dbReference type="Proteomes" id="UP001215598"/>
    </source>
</evidence>
<name>A0AAD7IAB0_9AGAR</name>
<dbReference type="Gene3D" id="3.40.630.30">
    <property type="match status" value="1"/>
</dbReference>
<feature type="non-terminal residue" evidence="1">
    <location>
        <position position="1"/>
    </location>
</feature>
<organism evidence="1 2">
    <name type="scientific">Mycena metata</name>
    <dbReference type="NCBI Taxonomy" id="1033252"/>
    <lineage>
        <taxon>Eukaryota</taxon>
        <taxon>Fungi</taxon>
        <taxon>Dikarya</taxon>
        <taxon>Basidiomycota</taxon>
        <taxon>Agaricomycotina</taxon>
        <taxon>Agaricomycetes</taxon>
        <taxon>Agaricomycetidae</taxon>
        <taxon>Agaricales</taxon>
        <taxon>Marasmiineae</taxon>
        <taxon>Mycenaceae</taxon>
        <taxon>Mycena</taxon>
    </lineage>
</organism>
<protein>
    <submittedName>
        <fullName evidence="1">Uncharacterized protein</fullName>
    </submittedName>
</protein>
<sequence>PEYFRGGLATDALYTVLVYGSEERKLHRAEFNTGVDNLGIGGWLGKAGATGTQRR</sequence>
<dbReference type="Proteomes" id="UP001215598">
    <property type="component" value="Unassembled WGS sequence"/>
</dbReference>
<reference evidence="1" key="1">
    <citation type="submission" date="2023-03" db="EMBL/GenBank/DDBJ databases">
        <title>Massive genome expansion in bonnet fungi (Mycena s.s.) driven by repeated elements and novel gene families across ecological guilds.</title>
        <authorList>
            <consortium name="Lawrence Berkeley National Laboratory"/>
            <person name="Harder C.B."/>
            <person name="Miyauchi S."/>
            <person name="Viragh M."/>
            <person name="Kuo A."/>
            <person name="Thoen E."/>
            <person name="Andreopoulos B."/>
            <person name="Lu D."/>
            <person name="Skrede I."/>
            <person name="Drula E."/>
            <person name="Henrissat B."/>
            <person name="Morin E."/>
            <person name="Kohler A."/>
            <person name="Barry K."/>
            <person name="LaButti K."/>
            <person name="Morin E."/>
            <person name="Salamov A."/>
            <person name="Lipzen A."/>
            <person name="Mereny Z."/>
            <person name="Hegedus B."/>
            <person name="Baldrian P."/>
            <person name="Stursova M."/>
            <person name="Weitz H."/>
            <person name="Taylor A."/>
            <person name="Grigoriev I.V."/>
            <person name="Nagy L.G."/>
            <person name="Martin F."/>
            <person name="Kauserud H."/>
        </authorList>
    </citation>
    <scope>NUCLEOTIDE SEQUENCE</scope>
    <source>
        <strain evidence="1">CBHHK182m</strain>
    </source>
</reference>
<accession>A0AAD7IAB0</accession>
<gene>
    <name evidence="1" type="ORF">B0H16DRAFT_1325983</name>
</gene>
<dbReference type="AlphaFoldDB" id="A0AAD7IAB0"/>
<comment type="caution">
    <text evidence="1">The sequence shown here is derived from an EMBL/GenBank/DDBJ whole genome shotgun (WGS) entry which is preliminary data.</text>
</comment>